<evidence type="ECO:0000256" key="2">
    <source>
        <dbReference type="ARBA" id="ARBA00022679"/>
    </source>
</evidence>
<comment type="caution">
    <text evidence="5">The sequence shown here is derived from an EMBL/GenBank/DDBJ whole genome shotgun (WGS) entry which is preliminary data.</text>
</comment>
<dbReference type="InterPro" id="IPR036390">
    <property type="entry name" value="WH_DNA-bd_sf"/>
</dbReference>
<keyword evidence="3" id="KW-0949">S-adenosyl-L-methionine</keyword>
<evidence type="ECO:0000259" key="4">
    <source>
        <dbReference type="Pfam" id="PF00891"/>
    </source>
</evidence>
<dbReference type="Pfam" id="PF00891">
    <property type="entry name" value="Methyltransf_2"/>
    <property type="match status" value="1"/>
</dbReference>
<dbReference type="PIRSF" id="PIRSF005739">
    <property type="entry name" value="O-mtase"/>
    <property type="match status" value="1"/>
</dbReference>
<organism evidence="5 6">
    <name type="scientific">Phlyctema vagabunda</name>
    <dbReference type="NCBI Taxonomy" id="108571"/>
    <lineage>
        <taxon>Eukaryota</taxon>
        <taxon>Fungi</taxon>
        <taxon>Dikarya</taxon>
        <taxon>Ascomycota</taxon>
        <taxon>Pezizomycotina</taxon>
        <taxon>Leotiomycetes</taxon>
        <taxon>Helotiales</taxon>
        <taxon>Dermateaceae</taxon>
        <taxon>Phlyctema</taxon>
    </lineage>
</organism>
<keyword evidence="1" id="KW-0489">Methyltransferase</keyword>
<evidence type="ECO:0000256" key="1">
    <source>
        <dbReference type="ARBA" id="ARBA00022603"/>
    </source>
</evidence>
<evidence type="ECO:0000313" key="6">
    <source>
        <dbReference type="Proteomes" id="UP001629113"/>
    </source>
</evidence>
<gene>
    <name evidence="5" type="ORF">PVAG01_03179</name>
</gene>
<accession>A0ABR4PSR9</accession>
<dbReference type="SUPFAM" id="SSF46785">
    <property type="entry name" value="Winged helix' DNA-binding domain"/>
    <property type="match status" value="1"/>
</dbReference>
<dbReference type="SUPFAM" id="SSF53335">
    <property type="entry name" value="S-adenosyl-L-methionine-dependent methyltransferases"/>
    <property type="match status" value="1"/>
</dbReference>
<dbReference type="InterPro" id="IPR001077">
    <property type="entry name" value="COMT_C"/>
</dbReference>
<dbReference type="PROSITE" id="PS51683">
    <property type="entry name" value="SAM_OMT_II"/>
    <property type="match status" value="1"/>
</dbReference>
<dbReference type="Proteomes" id="UP001629113">
    <property type="component" value="Unassembled WGS sequence"/>
</dbReference>
<dbReference type="PANTHER" id="PTHR43712:SF12">
    <property type="entry name" value="STERIGMATOCYSTIN 8-O-METHYLTRANSFERASE"/>
    <property type="match status" value="1"/>
</dbReference>
<keyword evidence="6" id="KW-1185">Reference proteome</keyword>
<dbReference type="Gene3D" id="1.10.10.10">
    <property type="entry name" value="Winged helix-like DNA-binding domain superfamily/Winged helix DNA-binding domain"/>
    <property type="match status" value="1"/>
</dbReference>
<dbReference type="PANTHER" id="PTHR43712">
    <property type="entry name" value="PUTATIVE (AFU_ORTHOLOGUE AFUA_4G14580)-RELATED"/>
    <property type="match status" value="1"/>
</dbReference>
<feature type="domain" description="O-methyltransferase C-terminal" evidence="4">
    <location>
        <begin position="170"/>
        <end position="335"/>
    </location>
</feature>
<sequence length="360" mass="40988">MRMDALDSLLELRDLLSTPREVLQYHCETDFVSRHALDAFGIYSLVPLGKTRTYDEIASQTRPRLPTKTVRRLLRHAITQRIFCEVQPRRVAHTSVSWLLAEDVTIRDYYGLKSQDVWPAATRIVDALIKWPCATGPMHTGYVLVHGQPRQQILAQDPARNMKYDHAMRVVDGYDWAALGKATVVDVGGGMGTVSQSLAKAFPLLDLIVQDKPAVIARARTKAGPEISLDADARSRVHFMEHDFFTHQPVQDADVYLFRRVFMEWEDERAMQIIRALIPALKRGSQILIVDFYVPTPGTCPLSQERRFRATDMTAMAVANGAQRELDEWQSLVEAVDPGFRFRFVRPIPISEVVFVEVEW</sequence>
<dbReference type="Gene3D" id="3.40.50.150">
    <property type="entry name" value="Vaccinia Virus protein VP39"/>
    <property type="match status" value="1"/>
</dbReference>
<dbReference type="InterPro" id="IPR036388">
    <property type="entry name" value="WH-like_DNA-bd_sf"/>
</dbReference>
<evidence type="ECO:0000256" key="3">
    <source>
        <dbReference type="ARBA" id="ARBA00022691"/>
    </source>
</evidence>
<dbReference type="EMBL" id="JBFCZG010000002">
    <property type="protein sequence ID" value="KAL3426388.1"/>
    <property type="molecule type" value="Genomic_DNA"/>
</dbReference>
<dbReference type="InterPro" id="IPR029063">
    <property type="entry name" value="SAM-dependent_MTases_sf"/>
</dbReference>
<proteinExistence type="predicted"/>
<dbReference type="InterPro" id="IPR016461">
    <property type="entry name" value="COMT-like"/>
</dbReference>
<keyword evidence="2" id="KW-0808">Transferase</keyword>
<reference evidence="5 6" key="1">
    <citation type="submission" date="2024-06" db="EMBL/GenBank/DDBJ databases">
        <title>Complete genome of Phlyctema vagabunda strain 19-DSS-EL-015.</title>
        <authorList>
            <person name="Fiorenzani C."/>
        </authorList>
    </citation>
    <scope>NUCLEOTIDE SEQUENCE [LARGE SCALE GENOMIC DNA]</scope>
    <source>
        <strain evidence="5 6">19-DSS-EL-015</strain>
    </source>
</reference>
<evidence type="ECO:0000313" key="5">
    <source>
        <dbReference type="EMBL" id="KAL3426388.1"/>
    </source>
</evidence>
<protein>
    <submittedName>
        <fullName evidence="5">Sterigmatocystin 8-o-methyltransferase</fullName>
    </submittedName>
</protein>
<name>A0ABR4PSR9_9HELO</name>